<reference evidence="3 4" key="1">
    <citation type="journal article" date="2004" name="Nature">
        <title>Genome sequence of the ultrasmall unicellular red alga Cyanidioschyzon merolae 10D.</title>
        <authorList>
            <person name="Matsuzaki M."/>
            <person name="Misumi O."/>
            <person name="Shin-i T."/>
            <person name="Maruyama S."/>
            <person name="Takahara M."/>
            <person name="Miyagishima S."/>
            <person name="Mori T."/>
            <person name="Nishida K."/>
            <person name="Yagisawa F."/>
            <person name="Nishida K."/>
            <person name="Yoshida Y."/>
            <person name="Nishimura Y."/>
            <person name="Nakao S."/>
            <person name="Kobayashi T."/>
            <person name="Momoyama Y."/>
            <person name="Higashiyama T."/>
            <person name="Minoda A."/>
            <person name="Sano M."/>
            <person name="Nomoto H."/>
            <person name="Oishi K."/>
            <person name="Hayashi H."/>
            <person name="Ohta F."/>
            <person name="Nishizaka S."/>
            <person name="Haga S."/>
            <person name="Miura S."/>
            <person name="Morishita T."/>
            <person name="Kabeya Y."/>
            <person name="Terasawa K."/>
            <person name="Suzuki Y."/>
            <person name="Ishii Y."/>
            <person name="Asakawa S."/>
            <person name="Takano H."/>
            <person name="Ohta N."/>
            <person name="Kuroiwa H."/>
            <person name="Tanaka K."/>
            <person name="Shimizu N."/>
            <person name="Sugano S."/>
            <person name="Sato N."/>
            <person name="Nozaki H."/>
            <person name="Ogasawara N."/>
            <person name="Kohara Y."/>
            <person name="Kuroiwa T."/>
        </authorList>
    </citation>
    <scope>NUCLEOTIDE SEQUENCE [LARGE SCALE GENOMIC DNA]</scope>
    <source>
        <strain evidence="3 4">10D</strain>
    </source>
</reference>
<dbReference type="Proteomes" id="UP000007014">
    <property type="component" value="Chromosome 12"/>
</dbReference>
<dbReference type="PROSITE" id="PS01013">
    <property type="entry name" value="OSBP"/>
    <property type="match status" value="1"/>
</dbReference>
<dbReference type="eggNOG" id="KOG2210">
    <property type="taxonomic scope" value="Eukaryota"/>
</dbReference>
<dbReference type="RefSeq" id="XP_005536768.1">
    <property type="nucleotide sequence ID" value="XM_005536711.1"/>
</dbReference>
<dbReference type="OrthoDB" id="14833at2759"/>
<evidence type="ECO:0000313" key="3">
    <source>
        <dbReference type="EMBL" id="BAM80732.1"/>
    </source>
</evidence>
<dbReference type="OMA" id="VHTHKKD"/>
<dbReference type="InterPro" id="IPR037239">
    <property type="entry name" value="OSBP_sf"/>
</dbReference>
<dbReference type="KEGG" id="cme:CYME_CML122C"/>
<dbReference type="Gene3D" id="2.40.160.120">
    <property type="match status" value="1"/>
</dbReference>
<dbReference type="Gramene" id="CML122CT">
    <property type="protein sequence ID" value="CML122CT"/>
    <property type="gene ID" value="CML122C"/>
</dbReference>
<gene>
    <name evidence="3" type="ORF">CYME_CML122C</name>
</gene>
<organism evidence="3 4">
    <name type="scientific">Cyanidioschyzon merolae (strain NIES-3377 / 10D)</name>
    <name type="common">Unicellular red alga</name>
    <dbReference type="NCBI Taxonomy" id="280699"/>
    <lineage>
        <taxon>Eukaryota</taxon>
        <taxon>Rhodophyta</taxon>
        <taxon>Bangiophyceae</taxon>
        <taxon>Cyanidiales</taxon>
        <taxon>Cyanidiaceae</taxon>
        <taxon>Cyanidioschyzon</taxon>
    </lineage>
</organism>
<dbReference type="PANTHER" id="PTHR10972:SF102">
    <property type="entry name" value="OXYSTEROL-BINDING PROTEIN"/>
    <property type="match status" value="1"/>
</dbReference>
<sequence length="530" mass="59548">MDSTVRVPVDDVRTRGHSRSLERFLTASDWREVLAALEADGNLLDSSDSGEELTAETLETEDLSQTLTEFLDAADEPLSDSDLANLSGAGAFIASPFPRPGSCSPDADADASVSDADRLPLVTQTPETPAEVSESWSATERALYERGFRRDERITTSLSATVEQTPISIVQIAKQVLRNLKAGELLPSISLPAWLLEPLSATEKVALAMRYGELLAAWATEPDPFERFLKGMQYFLSGLPNQCSLRKPFNPVLGETFMCAFPHREASHGITSLFCEQVSHHPPRTAMHMRNSRLGVRIHTVMEPRPSFGGNSLKIEMAGHALMELTHAQDVEQYILTRPAMVFSGILGVGKQQLECIGKCIFHCPKLGFLAKFDFSGVSLAGLRGSEHAVEGKLYVHEQKRYRFYGRWDDCIYLKDLTNGETRLLYNAGDVYERCRIQVWIPPEPQQPPKFARTVWRATADALLRNDFERATVEKRRVEACERELRSLREQTGETWQPQFFELDPLTGIYIFNDKHRHFVEMDPEDLDAI</sequence>
<proteinExistence type="inferred from homology"/>
<accession>M1VDB5</accession>
<dbReference type="EMBL" id="AP006494">
    <property type="protein sequence ID" value="BAM80732.1"/>
    <property type="molecule type" value="Genomic_DNA"/>
</dbReference>
<keyword evidence="4" id="KW-1185">Reference proteome</keyword>
<reference evidence="3 4" key="2">
    <citation type="journal article" date="2007" name="BMC Biol.">
        <title>A 100%-complete sequence reveals unusually simple genomic features in the hot-spring red alga Cyanidioschyzon merolae.</title>
        <authorList>
            <person name="Nozaki H."/>
            <person name="Takano H."/>
            <person name="Misumi O."/>
            <person name="Terasawa K."/>
            <person name="Matsuzaki M."/>
            <person name="Maruyama S."/>
            <person name="Nishida K."/>
            <person name="Yagisawa F."/>
            <person name="Yoshida Y."/>
            <person name="Fujiwara T."/>
            <person name="Takio S."/>
            <person name="Tamura K."/>
            <person name="Chung S.J."/>
            <person name="Nakamura S."/>
            <person name="Kuroiwa H."/>
            <person name="Tanaka K."/>
            <person name="Sato N."/>
            <person name="Kuroiwa T."/>
        </authorList>
    </citation>
    <scope>NUCLEOTIDE SEQUENCE [LARGE SCALE GENOMIC DNA]</scope>
    <source>
        <strain evidence="3 4">10D</strain>
    </source>
</reference>
<comment type="similarity">
    <text evidence="1 2">Belongs to the OSBP family.</text>
</comment>
<dbReference type="InterPro" id="IPR000648">
    <property type="entry name" value="Oxysterol-bd"/>
</dbReference>
<dbReference type="GeneID" id="16994544"/>
<dbReference type="PANTHER" id="PTHR10972">
    <property type="entry name" value="OXYSTEROL-BINDING PROTEIN-RELATED"/>
    <property type="match status" value="1"/>
</dbReference>
<dbReference type="HOGENOM" id="CLU_514248_0_0_1"/>
<dbReference type="GO" id="GO:0016020">
    <property type="term" value="C:membrane"/>
    <property type="evidence" value="ECO:0007669"/>
    <property type="project" value="TreeGrafter"/>
</dbReference>
<protein>
    <submittedName>
        <fullName evidence="3">Similar to oxysterol binding protein</fullName>
    </submittedName>
</protein>
<dbReference type="Gene3D" id="3.30.70.3490">
    <property type="match status" value="1"/>
</dbReference>
<evidence type="ECO:0000313" key="4">
    <source>
        <dbReference type="Proteomes" id="UP000007014"/>
    </source>
</evidence>
<evidence type="ECO:0000256" key="1">
    <source>
        <dbReference type="ARBA" id="ARBA00008842"/>
    </source>
</evidence>
<dbReference type="InterPro" id="IPR018494">
    <property type="entry name" value="Oxysterol-bd_CS"/>
</dbReference>
<dbReference type="GO" id="GO:0032934">
    <property type="term" value="F:sterol binding"/>
    <property type="evidence" value="ECO:0007669"/>
    <property type="project" value="TreeGrafter"/>
</dbReference>
<dbReference type="SUPFAM" id="SSF144000">
    <property type="entry name" value="Oxysterol-binding protein-like"/>
    <property type="match status" value="1"/>
</dbReference>
<evidence type="ECO:0000256" key="2">
    <source>
        <dbReference type="RuleBase" id="RU003844"/>
    </source>
</evidence>
<dbReference type="AlphaFoldDB" id="M1VDB5"/>
<dbReference type="Pfam" id="PF01237">
    <property type="entry name" value="Oxysterol_BP"/>
    <property type="match status" value="1"/>
</dbReference>
<dbReference type="STRING" id="280699.M1VDB5"/>
<dbReference type="GO" id="GO:0005829">
    <property type="term" value="C:cytosol"/>
    <property type="evidence" value="ECO:0007669"/>
    <property type="project" value="TreeGrafter"/>
</dbReference>
<name>M1VDB5_CYAM1</name>